<dbReference type="Pfam" id="PF19290">
    <property type="entry name" value="PmbA_TldD_2nd"/>
    <property type="match status" value="1"/>
</dbReference>
<feature type="domain" description="Metalloprotease TldD/E central" evidence="4">
    <location>
        <begin position="113"/>
        <end position="218"/>
    </location>
</feature>
<dbReference type="Proteomes" id="UP001219585">
    <property type="component" value="Chromosome"/>
</dbReference>
<evidence type="ECO:0000313" key="5">
    <source>
        <dbReference type="EMBL" id="WDV08251.1"/>
    </source>
</evidence>
<dbReference type="InterPro" id="IPR036059">
    <property type="entry name" value="TldD/PmbA_sf"/>
</dbReference>
<dbReference type="GO" id="GO:0005829">
    <property type="term" value="C:cytosol"/>
    <property type="evidence" value="ECO:0007669"/>
    <property type="project" value="TreeGrafter"/>
</dbReference>
<evidence type="ECO:0000259" key="4">
    <source>
        <dbReference type="Pfam" id="PF19290"/>
    </source>
</evidence>
<dbReference type="PANTHER" id="PTHR43421">
    <property type="entry name" value="METALLOPROTEASE PMBA"/>
    <property type="match status" value="1"/>
</dbReference>
<dbReference type="PANTHER" id="PTHR43421:SF1">
    <property type="entry name" value="METALLOPROTEASE PMBA"/>
    <property type="match status" value="1"/>
</dbReference>
<dbReference type="InterPro" id="IPR035068">
    <property type="entry name" value="TldD/PmbA_N"/>
</dbReference>
<evidence type="ECO:0000256" key="1">
    <source>
        <dbReference type="ARBA" id="ARBA00005836"/>
    </source>
</evidence>
<proteinExistence type="inferred from homology"/>
<evidence type="ECO:0000313" key="6">
    <source>
        <dbReference type="Proteomes" id="UP001219585"/>
    </source>
</evidence>
<dbReference type="Gene3D" id="3.30.2290.10">
    <property type="entry name" value="PmbA/TldD superfamily"/>
    <property type="match status" value="1"/>
</dbReference>
<evidence type="ECO:0000259" key="3">
    <source>
        <dbReference type="Pfam" id="PF19289"/>
    </source>
</evidence>
<dbReference type="InterPro" id="IPR045569">
    <property type="entry name" value="Metalloprtase-TldD/E_C"/>
</dbReference>
<name>A0AAJ5RLZ3_9BACI</name>
<evidence type="ECO:0000259" key="2">
    <source>
        <dbReference type="Pfam" id="PF01523"/>
    </source>
</evidence>
<protein>
    <submittedName>
        <fullName evidence="5">TldD/PmbA family protein</fullName>
    </submittedName>
</protein>
<dbReference type="RefSeq" id="WP_274796426.1">
    <property type="nucleotide sequence ID" value="NZ_CP113527.1"/>
</dbReference>
<dbReference type="KEGG" id="liu:OU989_07140"/>
<feature type="domain" description="Metalloprotease TldD/E C-terminal" evidence="3">
    <location>
        <begin position="226"/>
        <end position="445"/>
    </location>
</feature>
<dbReference type="InterPro" id="IPR047657">
    <property type="entry name" value="PmbA"/>
</dbReference>
<dbReference type="GO" id="GO:0008237">
    <property type="term" value="F:metallopeptidase activity"/>
    <property type="evidence" value="ECO:0007669"/>
    <property type="project" value="InterPro"/>
</dbReference>
<sequence length="447" mass="48986">MSITQYQKNLLQQAVEAGLTEAEVYYEQKTSFQCTLYEGELDSYETSDDGGLSLRGLYNGKMGYAYTEKVDDDSIAFLIDQVKANADVLDEPEDLSIFEGSEEYAQHSFYNEELEAVSIPEKIECLKAIEQKIRAYDPRIITLDYCILQYYSTERALANSNNLSLSHKENGLVLFLSTVVKQGDELKAGSYLKMTRDFHSLDVDAIAKAAAEEALAHLGEQSIPSSKYPIILRHDAAAELLSTFMPIFSAEKAQKNQSLLKGKEGQQVASDILSLITVPYHPEALSGGNFDGEGVATKQQAIITDGTLQTLLHNRKTAKKDGCESTGHAQRESYKDTLSVAPQNFYIAPGQETQDSLIHSLTEGVLITDLSGLHSGTNSISGDFSVAARGFHIQDGQIASPVKQMTIAGNFFTLLKDIQAISSDLYFLPSGHGSPSFIVKELAVTVE</sequence>
<organism evidence="5 6">
    <name type="scientific">Lysinibacillus irui</name>
    <dbReference type="NCBI Taxonomy" id="2998077"/>
    <lineage>
        <taxon>Bacteria</taxon>
        <taxon>Bacillati</taxon>
        <taxon>Bacillota</taxon>
        <taxon>Bacilli</taxon>
        <taxon>Bacillales</taxon>
        <taxon>Bacillaceae</taxon>
        <taxon>Lysinibacillus</taxon>
    </lineage>
</organism>
<dbReference type="InterPro" id="IPR002510">
    <property type="entry name" value="Metalloprtase-TldD/E_N"/>
</dbReference>
<feature type="domain" description="Metalloprotease TldD/E N-terminal" evidence="2">
    <location>
        <begin position="22"/>
        <end position="86"/>
    </location>
</feature>
<dbReference type="EMBL" id="CP113527">
    <property type="protein sequence ID" value="WDV08251.1"/>
    <property type="molecule type" value="Genomic_DNA"/>
</dbReference>
<gene>
    <name evidence="5" type="ORF">OU989_07140</name>
</gene>
<dbReference type="InterPro" id="IPR045570">
    <property type="entry name" value="Metalloprtase-TldD/E_cen_dom"/>
</dbReference>
<accession>A0AAJ5RLZ3</accession>
<comment type="similarity">
    <text evidence="1">Belongs to the peptidase U62 family.</text>
</comment>
<dbReference type="GO" id="GO:0006508">
    <property type="term" value="P:proteolysis"/>
    <property type="evidence" value="ECO:0007669"/>
    <property type="project" value="InterPro"/>
</dbReference>
<dbReference type="SUPFAM" id="SSF111283">
    <property type="entry name" value="Putative modulator of DNA gyrase, PmbA/TldD"/>
    <property type="match status" value="1"/>
</dbReference>
<reference evidence="5" key="1">
    <citation type="submission" date="2022-11" db="EMBL/GenBank/DDBJ databases">
        <title>Lysinibacillus irui.</title>
        <authorList>
            <person name="Akintayo S.O."/>
        </authorList>
    </citation>
    <scope>NUCLEOTIDE SEQUENCE</scope>
    <source>
        <strain evidence="5">IRB4-01</strain>
    </source>
</reference>
<dbReference type="Pfam" id="PF19289">
    <property type="entry name" value="PmbA_TldD_3rd"/>
    <property type="match status" value="1"/>
</dbReference>
<dbReference type="Pfam" id="PF01523">
    <property type="entry name" value="PmbA_TldD_1st"/>
    <property type="match status" value="1"/>
</dbReference>
<dbReference type="AlphaFoldDB" id="A0AAJ5RLZ3"/>